<proteinExistence type="predicted"/>
<evidence type="ECO:0000313" key="3">
    <source>
        <dbReference type="Proteomes" id="UP000887013"/>
    </source>
</evidence>
<dbReference type="AlphaFoldDB" id="A0A8X6PG47"/>
<feature type="region of interest" description="Disordered" evidence="1">
    <location>
        <begin position="54"/>
        <end position="74"/>
    </location>
</feature>
<feature type="region of interest" description="Disordered" evidence="1">
    <location>
        <begin position="105"/>
        <end position="137"/>
    </location>
</feature>
<reference evidence="2" key="1">
    <citation type="submission" date="2020-08" db="EMBL/GenBank/DDBJ databases">
        <title>Multicomponent nature underlies the extraordinary mechanical properties of spider dragline silk.</title>
        <authorList>
            <person name="Kono N."/>
            <person name="Nakamura H."/>
            <person name="Mori M."/>
            <person name="Yoshida Y."/>
            <person name="Ohtoshi R."/>
            <person name="Malay A.D."/>
            <person name="Moran D.A.P."/>
            <person name="Tomita M."/>
            <person name="Numata K."/>
            <person name="Arakawa K."/>
        </authorList>
    </citation>
    <scope>NUCLEOTIDE SEQUENCE</scope>
</reference>
<dbReference type="EMBL" id="BMAW01068904">
    <property type="protein sequence ID" value="GFT66300.1"/>
    <property type="molecule type" value="Genomic_DNA"/>
</dbReference>
<protein>
    <submittedName>
        <fullName evidence="2">Uncharacterized protein</fullName>
    </submittedName>
</protein>
<comment type="caution">
    <text evidence="2">The sequence shown here is derived from an EMBL/GenBank/DDBJ whole genome shotgun (WGS) entry which is preliminary data.</text>
</comment>
<sequence length="162" mass="18566">MRWCRNVRRRLTYWSGCHPLCVLKSQRLGLDFEKNSTSVVVLDQKNLGGYVSDLEETGVGRDPEGGGVRNHPKKLRKDIPLGVLKRDTTRQGVVIKKEKYSLPRGKISKRKRRLRKGGDASPGYPALPEVPRDREEIKKNKKQKVLEFFYPNPSPPHPSDHD</sequence>
<gene>
    <name evidence="2" type="ORF">NPIL_598011</name>
</gene>
<feature type="compositionally biased region" description="Basic residues" evidence="1">
    <location>
        <begin position="106"/>
        <end position="115"/>
    </location>
</feature>
<dbReference type="Proteomes" id="UP000887013">
    <property type="component" value="Unassembled WGS sequence"/>
</dbReference>
<name>A0A8X6PG47_NEPPI</name>
<accession>A0A8X6PG47</accession>
<evidence type="ECO:0000313" key="2">
    <source>
        <dbReference type="EMBL" id="GFT66300.1"/>
    </source>
</evidence>
<keyword evidence="3" id="KW-1185">Reference proteome</keyword>
<evidence type="ECO:0000256" key="1">
    <source>
        <dbReference type="SAM" id="MobiDB-lite"/>
    </source>
</evidence>
<organism evidence="2 3">
    <name type="scientific">Nephila pilipes</name>
    <name type="common">Giant wood spider</name>
    <name type="synonym">Nephila maculata</name>
    <dbReference type="NCBI Taxonomy" id="299642"/>
    <lineage>
        <taxon>Eukaryota</taxon>
        <taxon>Metazoa</taxon>
        <taxon>Ecdysozoa</taxon>
        <taxon>Arthropoda</taxon>
        <taxon>Chelicerata</taxon>
        <taxon>Arachnida</taxon>
        <taxon>Araneae</taxon>
        <taxon>Araneomorphae</taxon>
        <taxon>Entelegynae</taxon>
        <taxon>Araneoidea</taxon>
        <taxon>Nephilidae</taxon>
        <taxon>Nephila</taxon>
    </lineage>
</organism>